<dbReference type="InterPro" id="IPR036396">
    <property type="entry name" value="Cyt_P450_sf"/>
</dbReference>
<dbReference type="PANTHER" id="PTHR24287:SF17">
    <property type="entry name" value="P450, PUTATIVE (EUROFUNG)-RELATED"/>
    <property type="match status" value="1"/>
</dbReference>
<comment type="caution">
    <text evidence="15">The sequence shown here is derived from an EMBL/GenBank/DDBJ whole genome shotgun (WGS) entry which is preliminary data.</text>
</comment>
<keyword evidence="11 14" id="KW-0472">Membrane</keyword>
<organism evidence="15 16">
    <name type="scientific">Conoideocrella luteorostrata</name>
    <dbReference type="NCBI Taxonomy" id="1105319"/>
    <lineage>
        <taxon>Eukaryota</taxon>
        <taxon>Fungi</taxon>
        <taxon>Dikarya</taxon>
        <taxon>Ascomycota</taxon>
        <taxon>Pezizomycotina</taxon>
        <taxon>Sordariomycetes</taxon>
        <taxon>Hypocreomycetidae</taxon>
        <taxon>Hypocreales</taxon>
        <taxon>Clavicipitaceae</taxon>
        <taxon>Conoideocrella</taxon>
    </lineage>
</organism>
<evidence type="ECO:0000256" key="10">
    <source>
        <dbReference type="ARBA" id="ARBA00023033"/>
    </source>
</evidence>
<feature type="transmembrane region" description="Helical" evidence="14">
    <location>
        <begin position="12"/>
        <end position="30"/>
    </location>
</feature>
<evidence type="ECO:0000256" key="13">
    <source>
        <dbReference type="RuleBase" id="RU000461"/>
    </source>
</evidence>
<evidence type="ECO:0000256" key="5">
    <source>
        <dbReference type="ARBA" id="ARBA00022692"/>
    </source>
</evidence>
<dbReference type="GO" id="GO:0005506">
    <property type="term" value="F:iron ion binding"/>
    <property type="evidence" value="ECO:0007669"/>
    <property type="project" value="InterPro"/>
</dbReference>
<evidence type="ECO:0000256" key="14">
    <source>
        <dbReference type="SAM" id="Phobius"/>
    </source>
</evidence>
<proteinExistence type="inferred from homology"/>
<evidence type="ECO:0000313" key="15">
    <source>
        <dbReference type="EMBL" id="KAK2599148.1"/>
    </source>
</evidence>
<comment type="subcellular location">
    <subcellularLocation>
        <location evidence="2">Membrane</location>
        <topology evidence="2">Single-pass membrane protein</topology>
    </subcellularLocation>
</comment>
<dbReference type="PANTHER" id="PTHR24287">
    <property type="entry name" value="P450, PUTATIVE (EUROFUNG)-RELATED"/>
    <property type="match status" value="1"/>
</dbReference>
<evidence type="ECO:0000256" key="11">
    <source>
        <dbReference type="ARBA" id="ARBA00023136"/>
    </source>
</evidence>
<sequence length="513" mass="58012">MESISNLSQSRQLVLGAAALAILAFILNGLQQFFSRRRFARQNGCKPVANTPVKDPILGLDLIRRQLRAAKQHKALEQGVERFQTYGNTFRSRLLMQNAIVTIEPDNIKTVLALKFDDFGIGHRLERFGPLLGAGIFDTDGKHWHMSRSLIRPNFTRDQVADLAAFESLMPGLFALIPRDGKTTVDLQDLFFRYTIDSATEFLFGQSVGSLKEDIADKEISFAEAFNYAQDAIRIRNLLGGLHIFYRDPKADQCNKICRDFAQQFVDKAVEAVRADEEQGEADEKRDKYIFSHELARRTPDKLRILDELMNVLLAGRDTTASLLSNMFFMLAKHPDVWAKLRNEVASLDGRLPTYDELRNLKYLKCCMNESLRLHPVVPLNGRKALRDTVLPVGGGPDGQSPVFVAKNTQVIYNVYAMHRRKDFYGPDADDFRPERWESGKLQPRWEYLPFNGGPRICVGQQYALTEVSYVTVRLAQAFAGLESRDAGPWEENLTLTLCSRNGTRVCLTPASA</sequence>
<evidence type="ECO:0000256" key="9">
    <source>
        <dbReference type="ARBA" id="ARBA00023004"/>
    </source>
</evidence>
<keyword evidence="16" id="KW-1185">Reference proteome</keyword>
<comment type="similarity">
    <text evidence="3 13">Belongs to the cytochrome P450 family.</text>
</comment>
<dbReference type="SUPFAM" id="SSF48264">
    <property type="entry name" value="Cytochrome P450"/>
    <property type="match status" value="1"/>
</dbReference>
<evidence type="ECO:0000313" key="16">
    <source>
        <dbReference type="Proteomes" id="UP001251528"/>
    </source>
</evidence>
<name>A0AAJ0FTV3_9HYPO</name>
<keyword evidence="4 12" id="KW-0349">Heme</keyword>
<keyword evidence="6 12" id="KW-0479">Metal-binding</keyword>
<comment type="cofactor">
    <cofactor evidence="1 12">
        <name>heme</name>
        <dbReference type="ChEBI" id="CHEBI:30413"/>
    </cofactor>
</comment>
<evidence type="ECO:0000256" key="1">
    <source>
        <dbReference type="ARBA" id="ARBA00001971"/>
    </source>
</evidence>
<dbReference type="PRINTS" id="PR01239">
    <property type="entry name" value="EP450IICYP52"/>
</dbReference>
<evidence type="ECO:0000256" key="7">
    <source>
        <dbReference type="ARBA" id="ARBA00022989"/>
    </source>
</evidence>
<dbReference type="InterPro" id="IPR017972">
    <property type="entry name" value="Cyt_P450_CS"/>
</dbReference>
<dbReference type="PRINTS" id="PR00464">
    <property type="entry name" value="EP450II"/>
</dbReference>
<dbReference type="PROSITE" id="PS00086">
    <property type="entry name" value="CYTOCHROME_P450"/>
    <property type="match status" value="1"/>
</dbReference>
<dbReference type="Proteomes" id="UP001251528">
    <property type="component" value="Unassembled WGS sequence"/>
</dbReference>
<evidence type="ECO:0000256" key="4">
    <source>
        <dbReference type="ARBA" id="ARBA00022617"/>
    </source>
</evidence>
<evidence type="ECO:0008006" key="17">
    <source>
        <dbReference type="Google" id="ProtNLM"/>
    </source>
</evidence>
<accession>A0AAJ0FTV3</accession>
<evidence type="ECO:0000256" key="12">
    <source>
        <dbReference type="PIRSR" id="PIRSR602402-1"/>
    </source>
</evidence>
<evidence type="ECO:0000256" key="8">
    <source>
        <dbReference type="ARBA" id="ARBA00023002"/>
    </source>
</evidence>
<dbReference type="GO" id="GO:0016020">
    <property type="term" value="C:membrane"/>
    <property type="evidence" value="ECO:0007669"/>
    <property type="project" value="UniProtKB-SubCell"/>
</dbReference>
<evidence type="ECO:0000256" key="6">
    <source>
        <dbReference type="ARBA" id="ARBA00022723"/>
    </source>
</evidence>
<dbReference type="CDD" id="cd11063">
    <property type="entry name" value="CYP52"/>
    <property type="match status" value="1"/>
</dbReference>
<gene>
    <name evidence="15" type="ORF">QQS21_005410</name>
</gene>
<keyword evidence="5 14" id="KW-0812">Transmembrane</keyword>
<dbReference type="Gene3D" id="1.10.630.10">
    <property type="entry name" value="Cytochrome P450"/>
    <property type="match status" value="1"/>
</dbReference>
<dbReference type="InterPro" id="IPR001128">
    <property type="entry name" value="Cyt_P450"/>
</dbReference>
<evidence type="ECO:0000256" key="3">
    <source>
        <dbReference type="ARBA" id="ARBA00010617"/>
    </source>
</evidence>
<keyword evidence="8 13" id="KW-0560">Oxidoreductase</keyword>
<dbReference type="GO" id="GO:0020037">
    <property type="term" value="F:heme binding"/>
    <property type="evidence" value="ECO:0007669"/>
    <property type="project" value="InterPro"/>
</dbReference>
<dbReference type="InterPro" id="IPR047146">
    <property type="entry name" value="Cyt_P450_E_CYP52_fungi"/>
</dbReference>
<evidence type="ECO:0000256" key="2">
    <source>
        <dbReference type="ARBA" id="ARBA00004167"/>
    </source>
</evidence>
<dbReference type="GO" id="GO:0016712">
    <property type="term" value="F:oxidoreductase activity, acting on paired donors, with incorporation or reduction of molecular oxygen, reduced flavin or flavoprotein as one donor, and incorporation of one atom of oxygen"/>
    <property type="evidence" value="ECO:0007669"/>
    <property type="project" value="InterPro"/>
</dbReference>
<reference evidence="15" key="1">
    <citation type="submission" date="2023-06" db="EMBL/GenBank/DDBJ databases">
        <title>Conoideocrella luteorostrata (Hypocreales: Clavicipitaceae), a potential biocontrol fungus for elongate hemlock scale in United States Christmas tree production areas.</title>
        <authorList>
            <person name="Barrett H."/>
            <person name="Lovett B."/>
            <person name="Macias A.M."/>
            <person name="Stajich J.E."/>
            <person name="Kasson M.T."/>
        </authorList>
    </citation>
    <scope>NUCLEOTIDE SEQUENCE</scope>
    <source>
        <strain evidence="15">ARSEF 14590</strain>
    </source>
</reference>
<keyword evidence="7 14" id="KW-1133">Transmembrane helix</keyword>
<dbReference type="AlphaFoldDB" id="A0AAJ0FTV3"/>
<feature type="binding site" description="axial binding residue" evidence="12">
    <location>
        <position position="458"/>
    </location>
    <ligand>
        <name>heme</name>
        <dbReference type="ChEBI" id="CHEBI:30413"/>
    </ligand>
    <ligandPart>
        <name>Fe</name>
        <dbReference type="ChEBI" id="CHEBI:18248"/>
    </ligandPart>
</feature>
<dbReference type="InterPro" id="IPR002402">
    <property type="entry name" value="Cyt_P450_E_grp-II"/>
</dbReference>
<dbReference type="EMBL" id="JASWJB010000089">
    <property type="protein sequence ID" value="KAK2599148.1"/>
    <property type="molecule type" value="Genomic_DNA"/>
</dbReference>
<dbReference type="PRINTS" id="PR00385">
    <property type="entry name" value="P450"/>
</dbReference>
<dbReference type="Pfam" id="PF00067">
    <property type="entry name" value="p450"/>
    <property type="match status" value="1"/>
</dbReference>
<protein>
    <recommendedName>
        <fullName evidence="17">Cytochrome P450 alkane hydroxylase</fullName>
    </recommendedName>
</protein>
<keyword evidence="9 12" id="KW-0408">Iron</keyword>
<keyword evidence="10 13" id="KW-0503">Monooxygenase</keyword>
<dbReference type="InterPro" id="IPR002974">
    <property type="entry name" value="Cyt_P450_E_CYP52_ascomycetes"/>
</dbReference>